<dbReference type="PANTHER" id="PTHR23139">
    <property type="entry name" value="RNA-BINDING PROTEIN"/>
    <property type="match status" value="1"/>
</dbReference>
<organism evidence="7 8">
    <name type="scientific">Elliptochloris bilobata</name>
    <dbReference type="NCBI Taxonomy" id="381761"/>
    <lineage>
        <taxon>Eukaryota</taxon>
        <taxon>Viridiplantae</taxon>
        <taxon>Chlorophyta</taxon>
        <taxon>core chlorophytes</taxon>
        <taxon>Trebouxiophyceae</taxon>
        <taxon>Trebouxiophyceae incertae sedis</taxon>
        <taxon>Elliptochloris clade</taxon>
        <taxon>Elliptochloris</taxon>
    </lineage>
</organism>
<dbReference type="GO" id="GO:0003723">
    <property type="term" value="F:RNA binding"/>
    <property type="evidence" value="ECO:0007669"/>
    <property type="project" value="UniProtKB-UniRule"/>
</dbReference>
<dbReference type="GO" id="GO:0006397">
    <property type="term" value="P:mRNA processing"/>
    <property type="evidence" value="ECO:0007669"/>
    <property type="project" value="UniProtKB-KW"/>
</dbReference>
<accession>A0AAW1RMR3</accession>
<evidence type="ECO:0000259" key="6">
    <source>
        <dbReference type="PROSITE" id="PS50102"/>
    </source>
</evidence>
<dbReference type="InterPro" id="IPR003954">
    <property type="entry name" value="RRM_euk-type"/>
</dbReference>
<keyword evidence="1" id="KW-0507">mRNA processing</keyword>
<dbReference type="AlphaFoldDB" id="A0AAW1RMR3"/>
<evidence type="ECO:0000313" key="8">
    <source>
        <dbReference type="Proteomes" id="UP001445335"/>
    </source>
</evidence>
<dbReference type="InterPro" id="IPR000504">
    <property type="entry name" value="RRM_dom"/>
</dbReference>
<keyword evidence="8" id="KW-1185">Reference proteome</keyword>
<dbReference type="SMART" id="SM00360">
    <property type="entry name" value="RRM"/>
    <property type="match status" value="3"/>
</dbReference>
<dbReference type="CDD" id="cd12232">
    <property type="entry name" value="RRM3_U2AF65"/>
    <property type="match status" value="1"/>
</dbReference>
<dbReference type="GO" id="GO:0008380">
    <property type="term" value="P:RNA splicing"/>
    <property type="evidence" value="ECO:0007669"/>
    <property type="project" value="UniProtKB-KW"/>
</dbReference>
<comment type="caution">
    <text evidence="7">The sequence shown here is derived from an EMBL/GenBank/DDBJ whole genome shotgun (WGS) entry which is preliminary data.</text>
</comment>
<dbReference type="Proteomes" id="UP001445335">
    <property type="component" value="Unassembled WGS sequence"/>
</dbReference>
<dbReference type="CDD" id="cd12254">
    <property type="entry name" value="RRM_hnRNPH_ESRPs_RBM12_like"/>
    <property type="match status" value="1"/>
</dbReference>
<evidence type="ECO:0000256" key="5">
    <source>
        <dbReference type="SAM" id="MobiDB-lite"/>
    </source>
</evidence>
<keyword evidence="3" id="KW-0508">mRNA splicing</keyword>
<evidence type="ECO:0000313" key="7">
    <source>
        <dbReference type="EMBL" id="KAK9835047.1"/>
    </source>
</evidence>
<evidence type="ECO:0000256" key="3">
    <source>
        <dbReference type="ARBA" id="ARBA00023187"/>
    </source>
</evidence>
<dbReference type="Gene3D" id="3.30.70.330">
    <property type="match status" value="3"/>
</dbReference>
<feature type="domain" description="RRM" evidence="6">
    <location>
        <begin position="192"/>
        <end position="282"/>
    </location>
</feature>
<proteinExistence type="predicted"/>
<dbReference type="SMART" id="SM00361">
    <property type="entry name" value="RRM_1"/>
    <property type="match status" value="1"/>
</dbReference>
<protein>
    <recommendedName>
        <fullName evidence="6">RRM domain-containing protein</fullName>
    </recommendedName>
</protein>
<dbReference type="InterPro" id="IPR035979">
    <property type="entry name" value="RBD_domain_sf"/>
</dbReference>
<name>A0AAW1RMR3_9CHLO</name>
<dbReference type="FunFam" id="3.30.70.330:FF:000097">
    <property type="entry name" value="U2 snRNP auxiliary factor large subunit"/>
    <property type="match status" value="1"/>
</dbReference>
<dbReference type="EMBL" id="JALJOU010000030">
    <property type="protein sequence ID" value="KAK9835047.1"/>
    <property type="molecule type" value="Genomic_DNA"/>
</dbReference>
<dbReference type="InterPro" id="IPR012677">
    <property type="entry name" value="Nucleotide-bd_a/b_plait_sf"/>
</dbReference>
<gene>
    <name evidence="7" type="ORF">WJX81_007001</name>
</gene>
<evidence type="ECO:0000256" key="2">
    <source>
        <dbReference type="ARBA" id="ARBA00022884"/>
    </source>
</evidence>
<feature type="domain" description="RRM" evidence="6">
    <location>
        <begin position="79"/>
        <end position="162"/>
    </location>
</feature>
<feature type="region of interest" description="Disordered" evidence="5">
    <location>
        <begin position="1"/>
        <end position="29"/>
    </location>
</feature>
<keyword evidence="2 4" id="KW-0694">RNA-binding</keyword>
<dbReference type="SUPFAM" id="SSF54928">
    <property type="entry name" value="RNA-binding domain, RBD"/>
    <property type="match status" value="2"/>
</dbReference>
<dbReference type="PROSITE" id="PS50102">
    <property type="entry name" value="RRM"/>
    <property type="match status" value="2"/>
</dbReference>
<evidence type="ECO:0000256" key="1">
    <source>
        <dbReference type="ARBA" id="ARBA00022664"/>
    </source>
</evidence>
<sequence length="459" mass="49491">MEAQVLPPFGDRSRSRSPRRDRRRDTGFSDAEAVQQVQFQQLQALQQQQLQKQLLTQQLLMQQQSMAGGPGMVSGKKQREVYVGNLTIGAVTDNMLRELFNGALAHLVIDPINNPAVINASLDPSGRFGFVELRTDELATSATALDKVELCGRHINVGRPKGYVEPPEGPAPPATLASAQRLAAQLVSSPTRVLLLKNMLRARQLFDEEERNDLQDDVRDESSKYGTVEAVAVPAPPAAVHEAEAGRVYVMFETAEQCSKAHAVFDKRQFDGNTITASYVSEQDFQRASMGEWISEVPGAAAAAIVSPSGATPGLGAVPGLPGPPVVMGGLPALAPSQPNLVMNPLMANVLGGLSADDVPFQEGWLKLRGIPFSVTKTDIIAFFGGCGTFSEDKVKLVLGMDGRPTGEAYVEVSGPGAKLRLALAKDRQIMPNSSRYVEIFTSTREEVERRAMTGVMLI</sequence>
<evidence type="ECO:0000256" key="4">
    <source>
        <dbReference type="PROSITE-ProRule" id="PRU00176"/>
    </source>
</evidence>
<reference evidence="7 8" key="1">
    <citation type="journal article" date="2024" name="Nat. Commun.">
        <title>Phylogenomics reveals the evolutionary origins of lichenization in chlorophyte algae.</title>
        <authorList>
            <person name="Puginier C."/>
            <person name="Libourel C."/>
            <person name="Otte J."/>
            <person name="Skaloud P."/>
            <person name="Haon M."/>
            <person name="Grisel S."/>
            <person name="Petersen M."/>
            <person name="Berrin J.G."/>
            <person name="Delaux P.M."/>
            <person name="Dal Grande F."/>
            <person name="Keller J."/>
        </authorList>
    </citation>
    <scope>NUCLEOTIDE SEQUENCE [LARGE SCALE GENOMIC DNA]</scope>
    <source>
        <strain evidence="7 8">SAG 245.80</strain>
    </source>
</reference>